<dbReference type="GO" id="GO:0005634">
    <property type="term" value="C:nucleus"/>
    <property type="evidence" value="ECO:0007669"/>
    <property type="project" value="UniProtKB-SubCell"/>
</dbReference>
<sequence>MGRSIIPSALAELSNPTTPEAQVDALRNLKNEIVGHEQRKELAVTHGVIRPLAGLLKEGVRRGGKMRHSNGLTQEASNGSAPSSGHAPSSQIRQEQEVWTREDELRFQATLVVGSLANGGPAFAAPLLAGYVLPPLLETLRLSETPARLLTTTLMTLNQIADAVAQEKPGLDANRRSLAAIFREHIYTHSVVDDIADILVQTAGPSKTNQQILLAIQLLTKTCVEDVHKKFLVDAGILDMLASKLVSVALADELIPQTDSTHSQRENVPTHFLSHIMEAIAVVVKGSHFYTARFLYSHPIQQLFGWPKERASTAYDVPDTSTHSSWDRLIPRVQTITSKTDPYTKSWPALGSYAAVSGESYVRLPSMESLPQSSSRSIITDESESPLFIWLMYMARRREDAGRLSACYLLALLKKFGEKWPLNDPSRTTRERHFSYLVIPLVVKMIEESSGQAKVAHTLSPAARNEMRFVLERSPLVLAELVAGNKALQTAAVDAKIMPTLVQILKRSFERGTTNTKPLWQPRSASLEVRDRHVNPESSTLGKPGLSADVLHAFRVREGALLALAALAGDQDTYRKLVIELGAATHIIESLVPYSESREKDGNPDAVLRAACNVTRSLSRSVSVLRTSLIDHGIANPVFDLLTHHSVKVQIAATEVITNLVLEVSPMRTEIIEAGIMKTLCEHCRSANFDLRYGSLWALKHLCLGIPVPMKTQCLDELGVGFLMQTLSGEPSKPAMGTSNAAGEQVDLLNAVDEPHMDVDDEPSSDEDEDTMTDSIPSMRRHQRSGSRYTSALNIRDRLQQIKNDELDPRIKLEREDQAIQMQSLDFIRNFCSEEKQSGEMIDHLLKTYGHSRFFEMLDSKIRPKTSTSSHTHTQTETPSPSYWPGTTQQRPPFPSSPSTQPNWSHYHSPEILKAAVFIFVHLANGRPHHRSLLLSQTSLMRHLLPLFSHPVRDVRLGCAWMVINLVWVEDHTEEGPTRERAQLLRETGFEAKVAELTRDPDLDVRERAKTATDVLSRLNGDAAGLGERREQRTAYGSPGQAFGVEGLRGLQGWGRESRG</sequence>
<keyword evidence="3" id="KW-0963">Cytoplasm</keyword>
<evidence type="ECO:0000256" key="2">
    <source>
        <dbReference type="ARBA" id="ARBA00004496"/>
    </source>
</evidence>
<keyword evidence="4" id="KW-0677">Repeat</keyword>
<dbReference type="GO" id="GO:0005737">
    <property type="term" value="C:cytoplasm"/>
    <property type="evidence" value="ECO:0007669"/>
    <property type="project" value="UniProtKB-SubCell"/>
</dbReference>
<evidence type="ECO:0008006" key="9">
    <source>
        <dbReference type="Google" id="ProtNLM"/>
    </source>
</evidence>
<dbReference type="GO" id="GO:0034657">
    <property type="term" value="C:GID complex"/>
    <property type="evidence" value="ECO:0007669"/>
    <property type="project" value="TreeGrafter"/>
</dbReference>
<reference evidence="7 8" key="1">
    <citation type="journal article" date="2017" name="Genome Announc.">
        <title>Genome sequence of the saprophytic ascomycete Epicoccum nigrum ICMP 19927 strain isolated from New Zealand.</title>
        <authorList>
            <person name="Fokin M."/>
            <person name="Fleetwood D."/>
            <person name="Weir B.S."/>
            <person name="Villas-Boas S.G."/>
        </authorList>
    </citation>
    <scope>NUCLEOTIDE SEQUENCE [LARGE SCALE GENOMIC DNA]</scope>
    <source>
        <strain evidence="7 8">ICMP 19927</strain>
    </source>
</reference>
<evidence type="ECO:0000256" key="6">
    <source>
        <dbReference type="SAM" id="MobiDB-lite"/>
    </source>
</evidence>
<feature type="region of interest" description="Disordered" evidence="6">
    <location>
        <begin position="753"/>
        <end position="788"/>
    </location>
</feature>
<evidence type="ECO:0000256" key="3">
    <source>
        <dbReference type="ARBA" id="ARBA00022490"/>
    </source>
</evidence>
<evidence type="ECO:0000313" key="8">
    <source>
        <dbReference type="Proteomes" id="UP000193240"/>
    </source>
</evidence>
<dbReference type="Pfam" id="PF00514">
    <property type="entry name" value="Arm"/>
    <property type="match status" value="1"/>
</dbReference>
<dbReference type="GO" id="GO:0043161">
    <property type="term" value="P:proteasome-mediated ubiquitin-dependent protein catabolic process"/>
    <property type="evidence" value="ECO:0007669"/>
    <property type="project" value="TreeGrafter"/>
</dbReference>
<gene>
    <name evidence="7" type="ORF">B5807_06567</name>
</gene>
<evidence type="ECO:0000256" key="4">
    <source>
        <dbReference type="ARBA" id="ARBA00022737"/>
    </source>
</evidence>
<feature type="compositionally biased region" description="Polar residues" evidence="6">
    <location>
        <begin position="885"/>
        <end position="905"/>
    </location>
</feature>
<proteinExistence type="predicted"/>
<dbReference type="PANTHER" id="PTHR15651:SF7">
    <property type="entry name" value="ARMADILLO REPEAT-CONTAINING PROTEIN 8"/>
    <property type="match status" value="1"/>
</dbReference>
<dbReference type="InterPro" id="IPR016024">
    <property type="entry name" value="ARM-type_fold"/>
</dbReference>
<dbReference type="InterPro" id="IPR011989">
    <property type="entry name" value="ARM-like"/>
</dbReference>
<keyword evidence="8" id="KW-1185">Reference proteome</keyword>
<dbReference type="EMBL" id="KZ107847">
    <property type="protein sequence ID" value="OSS47783.1"/>
    <property type="molecule type" value="Genomic_DNA"/>
</dbReference>
<feature type="compositionally biased region" description="Low complexity" evidence="6">
    <location>
        <begin position="76"/>
        <end position="90"/>
    </location>
</feature>
<dbReference type="OMA" id="TIGHDQR"/>
<accession>A0A1Y2LVA5</accession>
<dbReference type="InParanoid" id="A0A1Y2LVA5"/>
<evidence type="ECO:0000313" key="7">
    <source>
        <dbReference type="EMBL" id="OSS47783.1"/>
    </source>
</evidence>
<dbReference type="STRING" id="105696.A0A1Y2LVA5"/>
<keyword evidence="5" id="KW-0539">Nucleus</keyword>
<feature type="region of interest" description="Disordered" evidence="6">
    <location>
        <begin position="864"/>
        <end position="905"/>
    </location>
</feature>
<dbReference type="InterPro" id="IPR000225">
    <property type="entry name" value="Armadillo"/>
</dbReference>
<dbReference type="Gene3D" id="1.25.10.10">
    <property type="entry name" value="Leucine-rich Repeat Variant"/>
    <property type="match status" value="3"/>
</dbReference>
<dbReference type="SMART" id="SM00185">
    <property type="entry name" value="ARM"/>
    <property type="match status" value="5"/>
</dbReference>
<feature type="compositionally biased region" description="Low complexity" evidence="6">
    <location>
        <begin position="866"/>
        <end position="881"/>
    </location>
</feature>
<dbReference type="SUPFAM" id="SSF48371">
    <property type="entry name" value="ARM repeat"/>
    <property type="match status" value="2"/>
</dbReference>
<dbReference type="Proteomes" id="UP000193240">
    <property type="component" value="Unassembled WGS sequence"/>
</dbReference>
<evidence type="ECO:0000256" key="1">
    <source>
        <dbReference type="ARBA" id="ARBA00004123"/>
    </source>
</evidence>
<feature type="region of interest" description="Disordered" evidence="6">
    <location>
        <begin position="61"/>
        <end position="99"/>
    </location>
</feature>
<evidence type="ECO:0000256" key="5">
    <source>
        <dbReference type="ARBA" id="ARBA00023242"/>
    </source>
</evidence>
<name>A0A1Y2LVA5_EPING</name>
<dbReference type="AlphaFoldDB" id="A0A1Y2LVA5"/>
<feature type="compositionally biased region" description="Acidic residues" evidence="6">
    <location>
        <begin position="759"/>
        <end position="772"/>
    </location>
</feature>
<dbReference type="PANTHER" id="PTHR15651">
    <property type="entry name" value="ARMADILLO REPEAT-CONTAINING PROTEIN 8"/>
    <property type="match status" value="1"/>
</dbReference>
<organism evidence="7 8">
    <name type="scientific">Epicoccum nigrum</name>
    <name type="common">Soil fungus</name>
    <name type="synonym">Epicoccum purpurascens</name>
    <dbReference type="NCBI Taxonomy" id="105696"/>
    <lineage>
        <taxon>Eukaryota</taxon>
        <taxon>Fungi</taxon>
        <taxon>Dikarya</taxon>
        <taxon>Ascomycota</taxon>
        <taxon>Pezizomycotina</taxon>
        <taxon>Dothideomycetes</taxon>
        <taxon>Pleosporomycetidae</taxon>
        <taxon>Pleosporales</taxon>
        <taxon>Pleosporineae</taxon>
        <taxon>Didymellaceae</taxon>
        <taxon>Epicoccum</taxon>
    </lineage>
</organism>
<dbReference type="InterPro" id="IPR038739">
    <property type="entry name" value="ARMC8/Vid28"/>
</dbReference>
<protein>
    <recommendedName>
        <fullName evidence="9">Armadillo repeat-containing protein 8</fullName>
    </recommendedName>
</protein>
<comment type="subcellular location">
    <subcellularLocation>
        <location evidence="2">Cytoplasm</location>
    </subcellularLocation>
    <subcellularLocation>
        <location evidence="1">Nucleus</location>
    </subcellularLocation>
</comment>